<evidence type="ECO:0000313" key="1">
    <source>
        <dbReference type="EMBL" id="MFF0541679.1"/>
    </source>
</evidence>
<keyword evidence="2" id="KW-1185">Reference proteome</keyword>
<evidence type="ECO:0000313" key="2">
    <source>
        <dbReference type="Proteomes" id="UP001601444"/>
    </source>
</evidence>
<gene>
    <name evidence="1" type="ORF">ACFYTF_02470</name>
</gene>
<dbReference type="Proteomes" id="UP001601444">
    <property type="component" value="Unassembled WGS sequence"/>
</dbReference>
<name>A0ABW6PH28_9NOCA</name>
<accession>A0ABW6PH28</accession>
<dbReference type="EMBL" id="JBIAMX010000001">
    <property type="protein sequence ID" value="MFF0541679.1"/>
    <property type="molecule type" value="Genomic_DNA"/>
</dbReference>
<proteinExistence type="predicted"/>
<protein>
    <submittedName>
        <fullName evidence="1">Uncharacterized protein</fullName>
    </submittedName>
</protein>
<comment type="caution">
    <text evidence="1">The sequence shown here is derived from an EMBL/GenBank/DDBJ whole genome shotgun (WGS) entry which is preliminary data.</text>
</comment>
<organism evidence="1 2">
    <name type="scientific">Nocardia thailandica</name>
    <dbReference type="NCBI Taxonomy" id="257275"/>
    <lineage>
        <taxon>Bacteria</taxon>
        <taxon>Bacillati</taxon>
        <taxon>Actinomycetota</taxon>
        <taxon>Actinomycetes</taxon>
        <taxon>Mycobacteriales</taxon>
        <taxon>Nocardiaceae</taxon>
        <taxon>Nocardia</taxon>
    </lineage>
</organism>
<dbReference type="RefSeq" id="WP_387698813.1">
    <property type="nucleotide sequence ID" value="NZ_JBIAMX010000001.1"/>
</dbReference>
<reference evidence="1 2" key="1">
    <citation type="submission" date="2024-10" db="EMBL/GenBank/DDBJ databases">
        <title>The Natural Products Discovery Center: Release of the First 8490 Sequenced Strains for Exploring Actinobacteria Biosynthetic Diversity.</title>
        <authorList>
            <person name="Kalkreuter E."/>
            <person name="Kautsar S.A."/>
            <person name="Yang D."/>
            <person name="Bader C.D."/>
            <person name="Teijaro C.N."/>
            <person name="Fluegel L."/>
            <person name="Davis C.M."/>
            <person name="Simpson J.R."/>
            <person name="Lauterbach L."/>
            <person name="Steele A.D."/>
            <person name="Gui C."/>
            <person name="Meng S."/>
            <person name="Li G."/>
            <person name="Viehrig K."/>
            <person name="Ye F."/>
            <person name="Su P."/>
            <person name="Kiefer A.F."/>
            <person name="Nichols A."/>
            <person name="Cepeda A.J."/>
            <person name="Yan W."/>
            <person name="Fan B."/>
            <person name="Jiang Y."/>
            <person name="Adhikari A."/>
            <person name="Zheng C.-J."/>
            <person name="Schuster L."/>
            <person name="Cowan T.M."/>
            <person name="Smanski M.J."/>
            <person name="Chevrette M.G."/>
            <person name="De Carvalho L.P.S."/>
            <person name="Shen B."/>
        </authorList>
    </citation>
    <scope>NUCLEOTIDE SEQUENCE [LARGE SCALE GENOMIC DNA]</scope>
    <source>
        <strain evidence="1 2">NPDC004045</strain>
    </source>
</reference>
<sequence>MSYDHILLPSGAAATPDEIDAYLSGQEGLDESAAIAEIAAAVNARNAELPEQDTFLSVSPAGGAATGDTLYISSPYDAIGFVRDLLFELATPRGYAVYDPQLSWLVDPAGHVPVQITHGGAGTFPYLTRDLADRWVAGLTAPNPYLIAERGDQDYIQTYRDPEGVYTLEYRTGSAERHFGTTLTDPSEVSRIIWAWTTGDTDAVAGVGWAPVTF</sequence>